<feature type="region of interest" description="Disordered" evidence="2">
    <location>
        <begin position="265"/>
        <end position="290"/>
    </location>
</feature>
<organism evidence="4 5">
    <name type="scientific">Pleomassaria siparia CBS 279.74</name>
    <dbReference type="NCBI Taxonomy" id="1314801"/>
    <lineage>
        <taxon>Eukaryota</taxon>
        <taxon>Fungi</taxon>
        <taxon>Dikarya</taxon>
        <taxon>Ascomycota</taxon>
        <taxon>Pezizomycotina</taxon>
        <taxon>Dothideomycetes</taxon>
        <taxon>Pleosporomycetidae</taxon>
        <taxon>Pleosporales</taxon>
        <taxon>Pleomassariaceae</taxon>
        <taxon>Pleomassaria</taxon>
    </lineage>
</organism>
<dbReference type="AlphaFoldDB" id="A0A6G1JZC4"/>
<dbReference type="CDD" id="cd23787">
    <property type="entry name" value="RWD_CSM1"/>
    <property type="match status" value="1"/>
</dbReference>
<dbReference type="FunFam" id="3.90.1150.80:FF:000001">
    <property type="entry name" value="Chromosome segregation protein (Pcs1)"/>
    <property type="match status" value="1"/>
</dbReference>
<feature type="region of interest" description="Disordered" evidence="2">
    <location>
        <begin position="1"/>
        <end position="252"/>
    </location>
</feature>
<dbReference type="PANTHER" id="PTHR28006:SF1">
    <property type="entry name" value="MONOPOLIN COMPLEX SUBUNIT CSM1"/>
    <property type="match status" value="1"/>
</dbReference>
<feature type="region of interest" description="Disordered" evidence="2">
    <location>
        <begin position="355"/>
        <end position="375"/>
    </location>
</feature>
<dbReference type="Pfam" id="PF12539">
    <property type="entry name" value="Csm1"/>
    <property type="match status" value="1"/>
</dbReference>
<protein>
    <recommendedName>
        <fullName evidence="3">Monopolin complex subunit Csm1/Pcs1 C-terminal domain-containing protein</fullName>
    </recommendedName>
</protein>
<dbReference type="GO" id="GO:1990644">
    <property type="term" value="F:microtubule site clamp"/>
    <property type="evidence" value="ECO:0007669"/>
    <property type="project" value="TreeGrafter"/>
</dbReference>
<feature type="compositionally biased region" description="Polar residues" evidence="2">
    <location>
        <begin position="218"/>
        <end position="227"/>
    </location>
</feature>
<gene>
    <name evidence="4" type="ORF">K504DRAFT_471565</name>
</gene>
<dbReference type="PANTHER" id="PTHR28006">
    <property type="entry name" value="MONOPOLIN COMPLEX SUBUNIT CSM1"/>
    <property type="match status" value="1"/>
</dbReference>
<dbReference type="GO" id="GO:0034506">
    <property type="term" value="C:chromosome, centromeric core domain"/>
    <property type="evidence" value="ECO:0007669"/>
    <property type="project" value="TreeGrafter"/>
</dbReference>
<reference evidence="4" key="1">
    <citation type="journal article" date="2020" name="Stud. Mycol.">
        <title>101 Dothideomycetes genomes: a test case for predicting lifestyles and emergence of pathogens.</title>
        <authorList>
            <person name="Haridas S."/>
            <person name="Albert R."/>
            <person name="Binder M."/>
            <person name="Bloem J."/>
            <person name="Labutti K."/>
            <person name="Salamov A."/>
            <person name="Andreopoulos B."/>
            <person name="Baker S."/>
            <person name="Barry K."/>
            <person name="Bills G."/>
            <person name="Bluhm B."/>
            <person name="Cannon C."/>
            <person name="Castanera R."/>
            <person name="Culley D."/>
            <person name="Daum C."/>
            <person name="Ezra D."/>
            <person name="Gonzalez J."/>
            <person name="Henrissat B."/>
            <person name="Kuo A."/>
            <person name="Liang C."/>
            <person name="Lipzen A."/>
            <person name="Lutzoni F."/>
            <person name="Magnuson J."/>
            <person name="Mondo S."/>
            <person name="Nolan M."/>
            <person name="Ohm R."/>
            <person name="Pangilinan J."/>
            <person name="Park H.-J."/>
            <person name="Ramirez L."/>
            <person name="Alfaro M."/>
            <person name="Sun H."/>
            <person name="Tritt A."/>
            <person name="Yoshinaga Y."/>
            <person name="Zwiers L.-H."/>
            <person name="Turgeon B."/>
            <person name="Goodwin S."/>
            <person name="Spatafora J."/>
            <person name="Crous P."/>
            <person name="Grigoriev I."/>
        </authorList>
    </citation>
    <scope>NUCLEOTIDE SEQUENCE</scope>
    <source>
        <strain evidence="4">CBS 279.74</strain>
    </source>
</reference>
<keyword evidence="1" id="KW-0175">Coiled coil</keyword>
<evidence type="ECO:0000256" key="2">
    <source>
        <dbReference type="SAM" id="MobiDB-lite"/>
    </source>
</evidence>
<evidence type="ECO:0000259" key="3">
    <source>
        <dbReference type="Pfam" id="PF12539"/>
    </source>
</evidence>
<proteinExistence type="predicted"/>
<feature type="compositionally biased region" description="Acidic residues" evidence="2">
    <location>
        <begin position="185"/>
        <end position="199"/>
    </location>
</feature>
<dbReference type="InterPro" id="IPR020981">
    <property type="entry name" value="Csm1/Pcs1_C"/>
</dbReference>
<evidence type="ECO:0000256" key="1">
    <source>
        <dbReference type="SAM" id="Coils"/>
    </source>
</evidence>
<feature type="compositionally biased region" description="Low complexity" evidence="2">
    <location>
        <begin position="37"/>
        <end position="51"/>
    </location>
</feature>
<dbReference type="GO" id="GO:0005730">
    <property type="term" value="C:nucleolus"/>
    <property type="evidence" value="ECO:0007669"/>
    <property type="project" value="TreeGrafter"/>
</dbReference>
<dbReference type="GO" id="GO:0072686">
    <property type="term" value="C:mitotic spindle"/>
    <property type="evidence" value="ECO:0007669"/>
    <property type="project" value="TreeGrafter"/>
</dbReference>
<evidence type="ECO:0000313" key="4">
    <source>
        <dbReference type="EMBL" id="KAF2705561.1"/>
    </source>
</evidence>
<dbReference type="InterPro" id="IPR038608">
    <property type="entry name" value="Csm1/Pcs1_C_sf"/>
</dbReference>
<dbReference type="Proteomes" id="UP000799428">
    <property type="component" value="Unassembled WGS sequence"/>
</dbReference>
<name>A0A6G1JZC4_9PLEO</name>
<feature type="coiled-coil region" evidence="1">
    <location>
        <begin position="304"/>
        <end position="345"/>
    </location>
</feature>
<dbReference type="OrthoDB" id="2431049at2759"/>
<dbReference type="Gene3D" id="3.90.1150.80">
    <property type="match status" value="1"/>
</dbReference>
<feature type="compositionally biased region" description="Basic and acidic residues" evidence="2">
    <location>
        <begin position="236"/>
        <end position="252"/>
    </location>
</feature>
<feature type="compositionally biased region" description="Basic and acidic residues" evidence="2">
    <location>
        <begin position="274"/>
        <end position="290"/>
    </location>
</feature>
<sequence length="503" mass="54749">MADDLVAFPTPDSNTENKPPARKPRGKAVPKAKDAPATKVVAKGKATARRASGGNVPAVQKQNAGVTKKAGAKAGRKALAERPQAGNVSDTEEVDDFGEEDEITAVIETAKPVKKSRPVRTKKAQEEAPAEIPPPAKKTRKAVEKMPAAKPAPKAKTTAKSKAAKRAPEPVPEEIVISETQPDAEPMDIEESVEIDEIPESMPPPPQPRSSARRTHQQPRTAGQTSAPRRAGSASDSERDPSLRRRVGEVTKKLEAMTVKYEALKDIATSSKESNFDQLKRKTDQASKDQDAYIKALKQQISELEAHSTLLSSVKKELAKVEEENAALTSENNKLTASLTTAQNETKSLANKLAAARSAVPEQKNVPGSAIKPRAPGVILPGTVEATKDAQIKMAKVDLYSDLTNLVIVGIKKNDEGEDVYDCLQTGRNGTLQFQLTVTDSGESYEETEIVYNPMFNEQRDKELLDLLPDYLTEEICFPRNQAPKFYMKVVDSMSKKIILEEE</sequence>
<keyword evidence="5" id="KW-1185">Reference proteome</keyword>
<dbReference type="GO" id="GO:0051315">
    <property type="term" value="P:attachment of mitotic spindle microtubules to kinetochore"/>
    <property type="evidence" value="ECO:0007669"/>
    <property type="project" value="TreeGrafter"/>
</dbReference>
<dbReference type="InterPro" id="IPR040349">
    <property type="entry name" value="Csm1/Pcs1"/>
</dbReference>
<feature type="compositionally biased region" description="Basic residues" evidence="2">
    <location>
        <begin position="112"/>
        <end position="122"/>
    </location>
</feature>
<dbReference type="GO" id="GO:0045144">
    <property type="term" value="P:meiotic sister chromatid segregation"/>
    <property type="evidence" value="ECO:0007669"/>
    <property type="project" value="TreeGrafter"/>
</dbReference>
<dbReference type="EMBL" id="MU005778">
    <property type="protein sequence ID" value="KAF2705561.1"/>
    <property type="molecule type" value="Genomic_DNA"/>
</dbReference>
<feature type="compositionally biased region" description="Basic residues" evidence="2">
    <location>
        <begin position="20"/>
        <end position="30"/>
    </location>
</feature>
<dbReference type="GO" id="GO:0033551">
    <property type="term" value="C:monopolin complex"/>
    <property type="evidence" value="ECO:0007669"/>
    <property type="project" value="InterPro"/>
</dbReference>
<accession>A0A6G1JZC4</accession>
<feature type="domain" description="Monopolin complex subunit Csm1/Pcs1 C-terminal" evidence="3">
    <location>
        <begin position="396"/>
        <end position="481"/>
    </location>
</feature>
<evidence type="ECO:0000313" key="5">
    <source>
        <dbReference type="Proteomes" id="UP000799428"/>
    </source>
</evidence>
<feature type="compositionally biased region" description="Low complexity" evidence="2">
    <location>
        <begin position="145"/>
        <end position="156"/>
    </location>
</feature>
<feature type="compositionally biased region" description="Acidic residues" evidence="2">
    <location>
        <begin position="90"/>
        <end position="103"/>
    </location>
</feature>